<feature type="compositionally biased region" description="Polar residues" evidence="1">
    <location>
        <begin position="676"/>
        <end position="685"/>
    </location>
</feature>
<dbReference type="VEuPathDB" id="FungiDB:SI65_01633"/>
<dbReference type="EMBL" id="JXNT01000001">
    <property type="protein sequence ID" value="ODM24043.1"/>
    <property type="molecule type" value="Genomic_DNA"/>
</dbReference>
<organism evidence="3 4">
    <name type="scientific">Aspergillus cristatus</name>
    <name type="common">Chinese Fuzhuan brick tea-fermentation fungus</name>
    <name type="synonym">Eurotium cristatum</name>
    <dbReference type="NCBI Taxonomy" id="573508"/>
    <lineage>
        <taxon>Eukaryota</taxon>
        <taxon>Fungi</taxon>
        <taxon>Dikarya</taxon>
        <taxon>Ascomycota</taxon>
        <taxon>Pezizomycotina</taxon>
        <taxon>Eurotiomycetes</taxon>
        <taxon>Eurotiomycetidae</taxon>
        <taxon>Eurotiales</taxon>
        <taxon>Aspergillaceae</taxon>
        <taxon>Aspergillus</taxon>
        <taxon>Aspergillus subgen. Aspergillus</taxon>
    </lineage>
</organism>
<dbReference type="Pfam" id="PF00169">
    <property type="entry name" value="PH"/>
    <property type="match status" value="1"/>
</dbReference>
<dbReference type="Gene3D" id="2.30.29.30">
    <property type="entry name" value="Pleckstrin-homology domain (PH domain)/Phosphotyrosine-binding domain (PTB)"/>
    <property type="match status" value="1"/>
</dbReference>
<accession>A0A1E3BST4</accession>
<feature type="compositionally biased region" description="Polar residues" evidence="1">
    <location>
        <begin position="9"/>
        <end position="23"/>
    </location>
</feature>
<feature type="region of interest" description="Disordered" evidence="1">
    <location>
        <begin position="462"/>
        <end position="640"/>
    </location>
</feature>
<dbReference type="InterPro" id="IPR011993">
    <property type="entry name" value="PH-like_dom_sf"/>
</dbReference>
<feature type="region of interest" description="Disordered" evidence="1">
    <location>
        <begin position="710"/>
        <end position="861"/>
    </location>
</feature>
<feature type="compositionally biased region" description="Low complexity" evidence="1">
    <location>
        <begin position="30"/>
        <end position="53"/>
    </location>
</feature>
<dbReference type="STRING" id="573508.A0A1E3BST4"/>
<comment type="caution">
    <text evidence="3">The sequence shown here is derived from an EMBL/GenBank/DDBJ whole genome shotgun (WGS) entry which is preliminary data.</text>
</comment>
<feature type="compositionally biased region" description="Basic and acidic residues" evidence="1">
    <location>
        <begin position="570"/>
        <end position="579"/>
    </location>
</feature>
<dbReference type="InterPro" id="IPR001849">
    <property type="entry name" value="PH_domain"/>
</dbReference>
<evidence type="ECO:0000256" key="1">
    <source>
        <dbReference type="SAM" id="MobiDB-lite"/>
    </source>
</evidence>
<dbReference type="SUPFAM" id="SSF50729">
    <property type="entry name" value="PH domain-like"/>
    <property type="match status" value="1"/>
</dbReference>
<gene>
    <name evidence="3" type="ORF">SI65_01633</name>
</gene>
<feature type="domain" description="PH" evidence="2">
    <location>
        <begin position="108"/>
        <end position="226"/>
    </location>
</feature>
<dbReference type="AlphaFoldDB" id="A0A1E3BST4"/>
<name>A0A1E3BST4_ASPCR</name>
<dbReference type="Proteomes" id="UP000094569">
    <property type="component" value="Unassembled WGS sequence"/>
</dbReference>
<feature type="compositionally biased region" description="Basic and acidic residues" evidence="1">
    <location>
        <begin position="910"/>
        <end position="924"/>
    </location>
</feature>
<evidence type="ECO:0000313" key="4">
    <source>
        <dbReference type="Proteomes" id="UP000094569"/>
    </source>
</evidence>
<feature type="compositionally biased region" description="Basic and acidic residues" evidence="1">
    <location>
        <begin position="933"/>
        <end position="947"/>
    </location>
</feature>
<feature type="region of interest" description="Disordered" evidence="1">
    <location>
        <begin position="1"/>
        <end position="89"/>
    </location>
</feature>
<dbReference type="InterPro" id="IPR058155">
    <property type="entry name" value="Skg3/CAF120-like_PH"/>
</dbReference>
<feature type="compositionally biased region" description="Pro residues" evidence="1">
    <location>
        <begin position="978"/>
        <end position="988"/>
    </location>
</feature>
<feature type="compositionally biased region" description="Polar residues" evidence="1">
    <location>
        <begin position="756"/>
        <end position="770"/>
    </location>
</feature>
<feature type="compositionally biased region" description="Polar residues" evidence="1">
    <location>
        <begin position="832"/>
        <end position="841"/>
    </location>
</feature>
<dbReference type="FunFam" id="2.30.29.30:FF:000203">
    <property type="entry name" value="PH domain-containing protein"/>
    <property type="match status" value="1"/>
</dbReference>
<feature type="compositionally biased region" description="Basic and acidic residues" evidence="1">
    <location>
        <begin position="550"/>
        <end position="559"/>
    </location>
</feature>
<dbReference type="SMART" id="SM00233">
    <property type="entry name" value="PH"/>
    <property type="match status" value="1"/>
</dbReference>
<sequence>MARSRVISFMSSLGPSRNSNQANSRKRDSSASFTLESSSLSAASTTSPDAPSPVAEGSPTGPLSRAERRASRPSSAVFSHRPPQLDVSGDTPAEIQPIFALLNSHANKIYYEGYFLKLNDLDTHGRPCPDRQWVECYAQLIGTVLSLWNAAALDAARDGQEVPPTFINLADASIKMIETLPIKNQQSQPLKNVLSLCSAGQNRYLLHFNSFNSLVQWASAIRLAMFEHTSLYEAYTGSIFAGKGKTLANANAILQQTRFKHEDWARVRFGAGTPWRRCWFVVSPPDEKEIQKARKTMKRRSAYDRSPPTVKGNIKFYETKKAKKQKPIATVTNAYAAYAIYPESIPLIEQSTLVKIEGQITIHASSEASTEGFVFVMPETHPAVSGFETMLRFLIPTFDTFNLYGRPNRIIAVTNHIKSIMFAFPRNRRHGYLDSLDIANLMQTPGCLNWSEAEWRQQLKEATARRMAAGGGGSRSSSISSEKPRFRATLPNRQSTMPVGGTRMFSPPSHFQPALNQSVDNIIPEGSREEPESPSDHSRAQSDTVGLYGHLERPPRLRTDLSPASSVYHLAEDGSERPESSNNNRSISDNGQQVDPQAAAVRDDLVSPSPPAPVSSPPAFTHGPNHTPSVRPRPSVDARKANNRMSKATFAQMAAASGAGLAAGGPTTKSTEDMRQQNMPVNNPYASEPRGLGVSDVNWRASSEVIAAPKFVAASSPSANRSPGSTPSSEQSSAPSSIKNRLSLDTTKAIKRKPVGQSQRAQFGVTSPVASTAGEPSYDDLRHTVDEDALNQVGLLHDPTPSPAKDSNQDEESVYDTVYDDASTVSPDYASTHGSVYSKASSVRRPRMGVKKTVGGGEPERNVVIGDAQYTVDQQLSQSNPDIPHVDFGPTMTYLPTTGRPSTAETLKQSGHERGGSDSTERQRINVPTHSVDPSHSRNSSRDERRRSIPWQPGMPNGRPTTPGSGSTLAYGHVPTSPVHPRPQKPPVSPNWMAHSTSNMHLAQNQPRPRSRGAGAMMPQNISPNLSAREQEHVARMTRSAFFNMSSSSRRQQPQAGPRGLVAEIDARERQKRGLKEGMSNHMVQHAIAQRQQHMQYQPQRASYYGGDAYSGYNLPAAGHSLGALNQAYRADEPRRQTWYGNGMQQTAPVYYSQGPGQYTNMH</sequence>
<feature type="compositionally biased region" description="Polar residues" evidence="1">
    <location>
        <begin position="959"/>
        <end position="968"/>
    </location>
</feature>
<feature type="region of interest" description="Disordered" evidence="1">
    <location>
        <begin position="878"/>
        <end position="988"/>
    </location>
</feature>
<dbReference type="PROSITE" id="PS50003">
    <property type="entry name" value="PH_DOMAIN"/>
    <property type="match status" value="1"/>
</dbReference>
<feature type="compositionally biased region" description="Polar residues" evidence="1">
    <location>
        <begin position="894"/>
        <end position="909"/>
    </location>
</feature>
<feature type="compositionally biased region" description="Low complexity" evidence="1">
    <location>
        <begin position="722"/>
        <end position="737"/>
    </location>
</feature>
<keyword evidence="4" id="KW-1185">Reference proteome</keyword>
<evidence type="ECO:0000259" key="2">
    <source>
        <dbReference type="PROSITE" id="PS50003"/>
    </source>
</evidence>
<reference evidence="3 4" key="1">
    <citation type="journal article" date="2016" name="BMC Genomics">
        <title>Comparative genomic and transcriptomic analyses of the Fuzhuan brick tea-fermentation fungus Aspergillus cristatus.</title>
        <authorList>
            <person name="Ge Y."/>
            <person name="Wang Y."/>
            <person name="Liu Y."/>
            <person name="Tan Y."/>
            <person name="Ren X."/>
            <person name="Zhang X."/>
            <person name="Hyde K.D."/>
            <person name="Liu Y."/>
            <person name="Liu Z."/>
        </authorList>
    </citation>
    <scope>NUCLEOTIDE SEQUENCE [LARGE SCALE GENOMIC DNA]</scope>
    <source>
        <strain evidence="3 4">GZAAS20.1005</strain>
    </source>
</reference>
<protein>
    <recommendedName>
        <fullName evidence="2">PH domain-containing protein</fullName>
    </recommendedName>
</protein>
<evidence type="ECO:0000313" key="3">
    <source>
        <dbReference type="EMBL" id="ODM24043.1"/>
    </source>
</evidence>
<proteinExistence type="predicted"/>
<feature type="region of interest" description="Disordered" evidence="1">
    <location>
        <begin position="660"/>
        <end position="690"/>
    </location>
</feature>
<dbReference type="OrthoDB" id="5563754at2759"/>
<feature type="compositionally biased region" description="Basic and acidic residues" evidence="1">
    <location>
        <begin position="526"/>
        <end position="540"/>
    </location>
</feature>
<dbReference type="Pfam" id="PF25381">
    <property type="entry name" value="PH_26"/>
    <property type="match status" value="1"/>
</dbReference>